<dbReference type="Proteomes" id="UP000654075">
    <property type="component" value="Unassembled WGS sequence"/>
</dbReference>
<evidence type="ECO:0000313" key="1">
    <source>
        <dbReference type="EMBL" id="CAE8632627.1"/>
    </source>
</evidence>
<name>A0A813H4S6_POLGL</name>
<protein>
    <submittedName>
        <fullName evidence="1">Uncharacterized protein</fullName>
    </submittedName>
</protein>
<comment type="caution">
    <text evidence="1">The sequence shown here is derived from an EMBL/GenBank/DDBJ whole genome shotgun (WGS) entry which is preliminary data.</text>
</comment>
<sequence>MFRSTVQLSARPLAQHLVSGLQLLLCCEFLGTTSIAITGLQAASSAITGLQSKTWIVGDRPILSGNPVGAAKKSEVSPWCGVGASSGSKPEGCDNVACCCCWDCVVASSERASTRNI</sequence>
<dbReference type="EMBL" id="CAJNNV010030475">
    <property type="protein sequence ID" value="CAE8632627.1"/>
    <property type="molecule type" value="Genomic_DNA"/>
</dbReference>
<dbReference type="AlphaFoldDB" id="A0A813H4S6"/>
<organism evidence="1 2">
    <name type="scientific">Polarella glacialis</name>
    <name type="common">Dinoflagellate</name>
    <dbReference type="NCBI Taxonomy" id="89957"/>
    <lineage>
        <taxon>Eukaryota</taxon>
        <taxon>Sar</taxon>
        <taxon>Alveolata</taxon>
        <taxon>Dinophyceae</taxon>
        <taxon>Suessiales</taxon>
        <taxon>Suessiaceae</taxon>
        <taxon>Polarella</taxon>
    </lineage>
</organism>
<evidence type="ECO:0000313" key="2">
    <source>
        <dbReference type="Proteomes" id="UP000654075"/>
    </source>
</evidence>
<keyword evidence="2" id="KW-1185">Reference proteome</keyword>
<reference evidence="1" key="1">
    <citation type="submission" date="2021-02" db="EMBL/GenBank/DDBJ databases">
        <authorList>
            <person name="Dougan E. K."/>
            <person name="Rhodes N."/>
            <person name="Thang M."/>
            <person name="Chan C."/>
        </authorList>
    </citation>
    <scope>NUCLEOTIDE SEQUENCE</scope>
</reference>
<accession>A0A813H4S6</accession>
<gene>
    <name evidence="1" type="ORF">PGLA1383_LOCUS48563</name>
</gene>
<proteinExistence type="predicted"/>